<evidence type="ECO:0000313" key="1">
    <source>
        <dbReference type="EMBL" id="EDM74977.1"/>
    </source>
</evidence>
<proteinExistence type="predicted"/>
<keyword evidence="2" id="KW-1185">Reference proteome</keyword>
<dbReference type="Proteomes" id="UP000005801">
    <property type="component" value="Unassembled WGS sequence"/>
</dbReference>
<comment type="caution">
    <text evidence="1">The sequence shown here is derived from an EMBL/GenBank/DDBJ whole genome shotgun (WGS) entry which is preliminary data.</text>
</comment>
<name>A6GGL7_9BACT</name>
<organism evidence="1 2">
    <name type="scientific">Plesiocystis pacifica SIR-1</name>
    <dbReference type="NCBI Taxonomy" id="391625"/>
    <lineage>
        <taxon>Bacteria</taxon>
        <taxon>Pseudomonadati</taxon>
        <taxon>Myxococcota</taxon>
        <taxon>Polyangia</taxon>
        <taxon>Nannocystales</taxon>
        <taxon>Nannocystaceae</taxon>
        <taxon>Plesiocystis</taxon>
    </lineage>
</organism>
<gene>
    <name evidence="1" type="ORF">PPSIR1_19002</name>
</gene>
<dbReference type="EMBL" id="ABCS01000108">
    <property type="protein sequence ID" value="EDM74977.1"/>
    <property type="molecule type" value="Genomic_DNA"/>
</dbReference>
<sequence>MRSQGWRWSARFDGGTVILLEERPQLQQNEISSAEMSWRHDTATPSIHVTTSAGDDTQVTGLGEVKGQVAGALPLPDGFLIALAPSREYFRGPHHAFPAEPFPVEVSRVVGT</sequence>
<dbReference type="STRING" id="391625.PPSIR1_19002"/>
<evidence type="ECO:0000313" key="2">
    <source>
        <dbReference type="Proteomes" id="UP000005801"/>
    </source>
</evidence>
<dbReference type="AlphaFoldDB" id="A6GGL7"/>
<dbReference type="RefSeq" id="WP_006975857.1">
    <property type="nucleotide sequence ID" value="NZ_ABCS01000108.1"/>
</dbReference>
<accession>A6GGL7</accession>
<reference evidence="1 2" key="1">
    <citation type="submission" date="2007-06" db="EMBL/GenBank/DDBJ databases">
        <authorList>
            <person name="Shimkets L."/>
            <person name="Ferriera S."/>
            <person name="Johnson J."/>
            <person name="Kravitz S."/>
            <person name="Beeson K."/>
            <person name="Sutton G."/>
            <person name="Rogers Y.-H."/>
            <person name="Friedman R."/>
            <person name="Frazier M."/>
            <person name="Venter J.C."/>
        </authorList>
    </citation>
    <scope>NUCLEOTIDE SEQUENCE [LARGE SCALE GENOMIC DNA]</scope>
    <source>
        <strain evidence="1 2">SIR-1</strain>
    </source>
</reference>
<protein>
    <submittedName>
        <fullName evidence="1">Uncharacterized protein</fullName>
    </submittedName>
</protein>